<dbReference type="UniPathway" id="UPA00219"/>
<evidence type="ECO:0000256" key="2">
    <source>
        <dbReference type="ARBA" id="ARBA00005992"/>
    </source>
</evidence>
<dbReference type="CDD" id="cd16913">
    <property type="entry name" value="YkuD_like"/>
    <property type="match status" value="1"/>
</dbReference>
<dbReference type="EMBL" id="FOTQ01000003">
    <property type="protein sequence ID" value="SFM06123.1"/>
    <property type="molecule type" value="Genomic_DNA"/>
</dbReference>
<protein>
    <submittedName>
        <fullName evidence="9">L,D-transpeptidase catalytic domain</fullName>
    </submittedName>
</protein>
<dbReference type="GO" id="GO:0009252">
    <property type="term" value="P:peptidoglycan biosynthetic process"/>
    <property type="evidence" value="ECO:0007669"/>
    <property type="project" value="UniProtKB-UniPathway"/>
</dbReference>
<feature type="active site" description="Nucleophile" evidence="7">
    <location>
        <position position="140"/>
    </location>
</feature>
<evidence type="ECO:0000256" key="7">
    <source>
        <dbReference type="PROSITE-ProRule" id="PRU01373"/>
    </source>
</evidence>
<feature type="active site" description="Proton donor/acceptor" evidence="7">
    <location>
        <position position="128"/>
    </location>
</feature>
<keyword evidence="6 7" id="KW-0961">Cell wall biogenesis/degradation</keyword>
<keyword evidence="4 7" id="KW-0133">Cell shape</keyword>
<evidence type="ECO:0000256" key="4">
    <source>
        <dbReference type="ARBA" id="ARBA00022960"/>
    </source>
</evidence>
<dbReference type="STRING" id="254406.SAMN04488042_103223"/>
<feature type="domain" description="L,D-TPase catalytic" evidence="8">
    <location>
        <begin position="1"/>
        <end position="164"/>
    </location>
</feature>
<dbReference type="PROSITE" id="PS52029">
    <property type="entry name" value="LD_TPASE"/>
    <property type="match status" value="1"/>
</dbReference>
<keyword evidence="5 7" id="KW-0573">Peptidoglycan synthesis</keyword>
<organism evidence="9 10">
    <name type="scientific">Shimia aestuarii</name>
    <dbReference type="NCBI Taxonomy" id="254406"/>
    <lineage>
        <taxon>Bacteria</taxon>
        <taxon>Pseudomonadati</taxon>
        <taxon>Pseudomonadota</taxon>
        <taxon>Alphaproteobacteria</taxon>
        <taxon>Rhodobacterales</taxon>
        <taxon>Roseobacteraceae</taxon>
    </lineage>
</organism>
<comment type="pathway">
    <text evidence="1 7">Cell wall biogenesis; peptidoglycan biosynthesis.</text>
</comment>
<evidence type="ECO:0000256" key="3">
    <source>
        <dbReference type="ARBA" id="ARBA00022679"/>
    </source>
</evidence>
<dbReference type="RefSeq" id="WP_093093751.1">
    <property type="nucleotide sequence ID" value="NZ_FOTQ01000003.1"/>
</dbReference>
<dbReference type="PANTHER" id="PTHR38589:SF1">
    <property type="entry name" value="BLR0621 PROTEIN"/>
    <property type="match status" value="1"/>
</dbReference>
<dbReference type="GO" id="GO:0004180">
    <property type="term" value="F:carboxypeptidase activity"/>
    <property type="evidence" value="ECO:0007669"/>
    <property type="project" value="UniProtKB-ARBA"/>
</dbReference>
<dbReference type="GO" id="GO:0071555">
    <property type="term" value="P:cell wall organization"/>
    <property type="evidence" value="ECO:0007669"/>
    <property type="project" value="UniProtKB-UniRule"/>
</dbReference>
<dbReference type="AlphaFoldDB" id="A0A1I4MT22"/>
<evidence type="ECO:0000259" key="8">
    <source>
        <dbReference type="PROSITE" id="PS52029"/>
    </source>
</evidence>
<accession>A0A1I4MT22</accession>
<evidence type="ECO:0000313" key="9">
    <source>
        <dbReference type="EMBL" id="SFM06123.1"/>
    </source>
</evidence>
<dbReference type="GO" id="GO:0008360">
    <property type="term" value="P:regulation of cell shape"/>
    <property type="evidence" value="ECO:0007669"/>
    <property type="project" value="UniProtKB-UniRule"/>
</dbReference>
<dbReference type="InterPro" id="IPR005490">
    <property type="entry name" value="LD_TPept_cat_dom"/>
</dbReference>
<evidence type="ECO:0000256" key="1">
    <source>
        <dbReference type="ARBA" id="ARBA00004752"/>
    </source>
</evidence>
<keyword evidence="3" id="KW-0808">Transferase</keyword>
<sequence>MTPFDLVLTPRGLRFMGQLFPCTIGRGGLSATKREGDGATPRGTHCITGLLYRPDRMTCPAPWAIPIRLGDLWSDDPADPDYNQQVRAPYAPSHETLRRADPLYDLIMLTDWNWPKATPGRGSAIFLHQWRRPGYPTEGCLAFSRAHIRWIAANAPPGTRLIIP</sequence>
<dbReference type="OrthoDB" id="9804204at2"/>
<evidence type="ECO:0000313" key="10">
    <source>
        <dbReference type="Proteomes" id="UP000199144"/>
    </source>
</evidence>
<comment type="similarity">
    <text evidence="2">Belongs to the YkuD family.</text>
</comment>
<dbReference type="InterPro" id="IPR038063">
    <property type="entry name" value="Transpep_catalytic_dom"/>
</dbReference>
<gene>
    <name evidence="9" type="ORF">SAMN04488042_103223</name>
</gene>
<keyword evidence="10" id="KW-1185">Reference proteome</keyword>
<proteinExistence type="inferred from homology"/>
<dbReference type="PANTHER" id="PTHR38589">
    <property type="entry name" value="BLR0621 PROTEIN"/>
    <property type="match status" value="1"/>
</dbReference>
<evidence type="ECO:0000256" key="5">
    <source>
        <dbReference type="ARBA" id="ARBA00022984"/>
    </source>
</evidence>
<dbReference type="SUPFAM" id="SSF141523">
    <property type="entry name" value="L,D-transpeptidase catalytic domain-like"/>
    <property type="match status" value="1"/>
</dbReference>
<evidence type="ECO:0000256" key="6">
    <source>
        <dbReference type="ARBA" id="ARBA00023316"/>
    </source>
</evidence>
<name>A0A1I4MT22_9RHOB</name>
<reference evidence="9 10" key="1">
    <citation type="submission" date="2016-10" db="EMBL/GenBank/DDBJ databases">
        <authorList>
            <person name="de Groot N.N."/>
        </authorList>
    </citation>
    <scope>NUCLEOTIDE SEQUENCE [LARGE SCALE GENOMIC DNA]</scope>
    <source>
        <strain evidence="9 10">DSM 15283</strain>
    </source>
</reference>
<dbReference type="Pfam" id="PF03734">
    <property type="entry name" value="YkuD"/>
    <property type="match status" value="1"/>
</dbReference>
<dbReference type="Proteomes" id="UP000199144">
    <property type="component" value="Unassembled WGS sequence"/>
</dbReference>
<dbReference type="GO" id="GO:0016740">
    <property type="term" value="F:transferase activity"/>
    <property type="evidence" value="ECO:0007669"/>
    <property type="project" value="UniProtKB-KW"/>
</dbReference>